<dbReference type="EMBL" id="BMHQ01000014">
    <property type="protein sequence ID" value="GGE27364.1"/>
    <property type="molecule type" value="Genomic_DNA"/>
</dbReference>
<dbReference type="GO" id="GO:0005975">
    <property type="term" value="P:carbohydrate metabolic process"/>
    <property type="evidence" value="ECO:0007669"/>
    <property type="project" value="InterPro"/>
</dbReference>
<feature type="domain" description="Nucleotidyl transferase" evidence="4">
    <location>
        <begin position="2"/>
        <end position="230"/>
    </location>
</feature>
<gene>
    <name evidence="7" type="ORF">GCM10011571_31970</name>
</gene>
<dbReference type="InterPro" id="IPR036900">
    <property type="entry name" value="A-D-PHexomutase_C_sf"/>
</dbReference>
<protein>
    <submittedName>
        <fullName evidence="7">Nucleotidyltransferase</fullName>
    </submittedName>
</protein>
<dbReference type="PANTHER" id="PTHR22572">
    <property type="entry name" value="SUGAR-1-PHOSPHATE GUANYL TRANSFERASE"/>
    <property type="match status" value="1"/>
</dbReference>
<dbReference type="SUPFAM" id="SSF53738">
    <property type="entry name" value="Phosphoglucomutase, first 3 domains"/>
    <property type="match status" value="2"/>
</dbReference>
<dbReference type="SUPFAM" id="SSF53448">
    <property type="entry name" value="Nucleotide-diphospho-sugar transferases"/>
    <property type="match status" value="1"/>
</dbReference>
<keyword evidence="3" id="KW-0808">Transferase</keyword>
<evidence type="ECO:0000259" key="4">
    <source>
        <dbReference type="Pfam" id="PF00483"/>
    </source>
</evidence>
<sequence length="798" mass="87388">MKAVIMAGGKGTRLRPLTSRLPKPMVPLLNKPCMEYIIELLKRYGITDIAVTVQYLPQVIQSHFGDGSDYGVRLHYFEESSPLGTAGSVKNAESFLDDTFIVISGDALTDFNLERAIAFHREKQALGTLVMTRVEVPLEYGVVMTDATGKIIRFLEKPSWSEVFSDTVNTGIYVLEPEILSLFNRGEVFDFSKDLFPMMLDQGLPLYGYEAEGYWSDIGNLTQYRKTQLDMMDGRVNVRIPGTEIQPGVWVGQDCSLDTEAEYTAPVMIGDGTVIQPGAKVGPYAVLGRHNRVGSGAEILRSVVWNRTYIGEAASLSGTTVTQDVRIGTGARLAEESVVGTNSRIGEMAWLRSGVKLWPEKRVAPSAVLSSSLVWEQGAEAELFGSDGISGLINMDLTPEKAGKIAAAFASLFKKGSVIAVTTDGDDFGRILRYAVTASLLAAGHHVRDGGEMPAPVARFTVLHLSCDAGIHLRRSSVAGEEKVVLQFFDHQGLPIDKGWERKIENAFLQEEALRPAEGGYGCLEPVNGMMEAYRREVLQEVDVAAIREHGIKVVLYAADSRVFSVVQPLLGELGCRVVTVIGGNGQLSQEVKDNRADLGIAIDGSAQSFTLFTETGRIVTEAETVMLQTLLAVSRQQQVPVPVTAPSALEEWLEQSGIQTLRTKGNQRAILSPGSRRGVQIFFDACSTLAALLAYSTSRKQTLQQIIEALPLVHMQTERVACPVEAKGRVMRRLMEEMKGRRLELIDGIKVLMENGWALILPDEEKAYFQVVAEGTTAEAADALVAMYKEKILLHQR</sequence>
<comment type="caution">
    <text evidence="7">The sequence shown here is derived from an EMBL/GenBank/DDBJ whole genome shotgun (WGS) entry which is preliminary data.</text>
</comment>
<dbReference type="Pfam" id="PF02878">
    <property type="entry name" value="PGM_PMM_I"/>
    <property type="match status" value="1"/>
</dbReference>
<reference evidence="7" key="1">
    <citation type="journal article" date="2014" name="Int. J. Syst. Evol. Microbiol.">
        <title>Complete genome sequence of Corynebacterium casei LMG S-19264T (=DSM 44701T), isolated from a smear-ripened cheese.</title>
        <authorList>
            <consortium name="US DOE Joint Genome Institute (JGI-PGF)"/>
            <person name="Walter F."/>
            <person name="Albersmeier A."/>
            <person name="Kalinowski J."/>
            <person name="Ruckert C."/>
        </authorList>
    </citation>
    <scope>NUCLEOTIDE SEQUENCE</scope>
    <source>
        <strain evidence="7">CGMCC 1.15179</strain>
    </source>
</reference>
<proteinExistence type="inferred from homology"/>
<evidence type="ECO:0000313" key="8">
    <source>
        <dbReference type="Proteomes" id="UP000625210"/>
    </source>
</evidence>
<evidence type="ECO:0000259" key="6">
    <source>
        <dbReference type="Pfam" id="PF25087"/>
    </source>
</evidence>
<dbReference type="RefSeq" id="WP_188648896.1">
    <property type="nucleotide sequence ID" value="NZ_BMHQ01000014.1"/>
</dbReference>
<accession>A0A8J2VL04</accession>
<comment type="similarity">
    <text evidence="1">Belongs to the transferase hexapeptide repeat family.</text>
</comment>
<dbReference type="InterPro" id="IPR005835">
    <property type="entry name" value="NTP_transferase_dom"/>
</dbReference>
<dbReference type="InterPro" id="IPR056729">
    <property type="entry name" value="GMPPB_C"/>
</dbReference>
<evidence type="ECO:0000256" key="1">
    <source>
        <dbReference type="ARBA" id="ARBA00007274"/>
    </source>
</evidence>
<evidence type="ECO:0000256" key="3">
    <source>
        <dbReference type="ARBA" id="ARBA00022679"/>
    </source>
</evidence>
<evidence type="ECO:0000313" key="7">
    <source>
        <dbReference type="EMBL" id="GGE27364.1"/>
    </source>
</evidence>
<dbReference type="InterPro" id="IPR050486">
    <property type="entry name" value="Mannose-1P_guanyltransferase"/>
</dbReference>
<keyword evidence="8" id="KW-1185">Reference proteome</keyword>
<dbReference type="CDD" id="cd04181">
    <property type="entry name" value="NTP_transferase"/>
    <property type="match status" value="1"/>
</dbReference>
<dbReference type="SUPFAM" id="SSF55957">
    <property type="entry name" value="Phosphoglucomutase, C-terminal domain"/>
    <property type="match status" value="1"/>
</dbReference>
<dbReference type="Gene3D" id="3.40.120.10">
    <property type="entry name" value="Alpha-D-Glucose-1,6-Bisphosphate, subunit A, domain 3"/>
    <property type="match status" value="3"/>
</dbReference>
<dbReference type="InterPro" id="IPR029044">
    <property type="entry name" value="Nucleotide-diphossugar_trans"/>
</dbReference>
<reference evidence="7" key="2">
    <citation type="submission" date="2020-09" db="EMBL/GenBank/DDBJ databases">
        <authorList>
            <person name="Sun Q."/>
            <person name="Zhou Y."/>
        </authorList>
    </citation>
    <scope>NUCLEOTIDE SEQUENCE</scope>
    <source>
        <strain evidence="7">CGMCC 1.15179</strain>
    </source>
</reference>
<dbReference type="GO" id="GO:0016740">
    <property type="term" value="F:transferase activity"/>
    <property type="evidence" value="ECO:0007669"/>
    <property type="project" value="UniProtKB-KW"/>
</dbReference>
<dbReference type="Pfam" id="PF25087">
    <property type="entry name" value="GMPPB_C"/>
    <property type="match status" value="1"/>
</dbReference>
<dbReference type="Gene3D" id="3.30.310.50">
    <property type="entry name" value="Alpha-D-phosphohexomutase, C-terminal domain"/>
    <property type="match status" value="1"/>
</dbReference>
<dbReference type="SUPFAM" id="SSF51161">
    <property type="entry name" value="Trimeric LpxA-like enzymes"/>
    <property type="match status" value="1"/>
</dbReference>
<dbReference type="FunFam" id="3.90.550.10:FF:000013">
    <property type="entry name" value="mannose-1-phosphate guanyltransferase beta"/>
    <property type="match status" value="1"/>
</dbReference>
<dbReference type="Pfam" id="PF00483">
    <property type="entry name" value="NTP_transferase"/>
    <property type="match status" value="1"/>
</dbReference>
<dbReference type="Gene3D" id="3.90.550.10">
    <property type="entry name" value="Spore Coat Polysaccharide Biosynthesis Protein SpsA, Chain A"/>
    <property type="match status" value="1"/>
</dbReference>
<dbReference type="InterPro" id="IPR011004">
    <property type="entry name" value="Trimer_LpxA-like_sf"/>
</dbReference>
<dbReference type="AlphaFoldDB" id="A0A8J2VL04"/>
<dbReference type="InterPro" id="IPR005844">
    <property type="entry name" value="A-D-PHexomutase_a/b/a-I"/>
</dbReference>
<feature type="domain" description="Mannose-1-phosphate guanyltransferase C-terminal" evidence="6">
    <location>
        <begin position="265"/>
        <end position="366"/>
    </location>
</feature>
<feature type="domain" description="Alpha-D-phosphohexomutase alpha/beta/alpha" evidence="5">
    <location>
        <begin position="382"/>
        <end position="512"/>
    </location>
</feature>
<name>A0A8J2VL04_9BACL</name>
<dbReference type="Gene3D" id="2.160.10.10">
    <property type="entry name" value="Hexapeptide repeat proteins"/>
    <property type="match status" value="1"/>
</dbReference>
<evidence type="ECO:0000256" key="2">
    <source>
        <dbReference type="ARBA" id="ARBA00010231"/>
    </source>
</evidence>
<evidence type="ECO:0000259" key="5">
    <source>
        <dbReference type="Pfam" id="PF02878"/>
    </source>
</evidence>
<dbReference type="InterPro" id="IPR016055">
    <property type="entry name" value="A-D-PHexomutase_a/b/a-I/II/III"/>
</dbReference>
<comment type="similarity">
    <text evidence="2">Belongs to the phosphohexose mutase family.</text>
</comment>
<dbReference type="Proteomes" id="UP000625210">
    <property type="component" value="Unassembled WGS sequence"/>
</dbReference>
<organism evidence="7 8">
    <name type="scientific">Marinithermofilum abyssi</name>
    <dbReference type="NCBI Taxonomy" id="1571185"/>
    <lineage>
        <taxon>Bacteria</taxon>
        <taxon>Bacillati</taxon>
        <taxon>Bacillota</taxon>
        <taxon>Bacilli</taxon>
        <taxon>Bacillales</taxon>
        <taxon>Thermoactinomycetaceae</taxon>
        <taxon>Marinithermofilum</taxon>
    </lineage>
</organism>
<dbReference type="GO" id="GO:0016868">
    <property type="term" value="F:intramolecular phosphotransferase activity"/>
    <property type="evidence" value="ECO:0007669"/>
    <property type="project" value="InterPro"/>
</dbReference>